<dbReference type="InterPro" id="IPR029058">
    <property type="entry name" value="AB_hydrolase_fold"/>
</dbReference>
<dbReference type="Pfam" id="PF12697">
    <property type="entry name" value="Abhydrolase_6"/>
    <property type="match status" value="1"/>
</dbReference>
<sequence>MSTPAPSVCPDCQKHLGAWFNRGTACALCSRVCCATCLDFALYTDSTTISSMCKACFTSKWALDMTQHVEVFGPSIQESAGPAVVLVHGGGGCRSMFIPHAKSLAAVNVRCVLVDLPGHGSRMDELLTLDSAIAVILEGAALAGTWRGDVAPVYVGGSLGGYIGMELLGQHPTMFSKAVILMCGQNVGVNRGWAAGLGLIVLDWVSSTFSAATLLKLMHDQVQANGHLDRDMIENDIKKCGFFFHQSKAQIAILKATNPAEALKKYRGPVLFINGSKDHRDSDAVWLAAASAPASKLIVYDGADHFFSHDTRYLPQFLDELHAFVLPTPLLD</sequence>
<dbReference type="InterPro" id="IPR050266">
    <property type="entry name" value="AB_hydrolase_sf"/>
</dbReference>
<organism evidence="3 4">
    <name type="scientific">Aphanomyces astaci</name>
    <name type="common">Crayfish plague agent</name>
    <dbReference type="NCBI Taxonomy" id="112090"/>
    <lineage>
        <taxon>Eukaryota</taxon>
        <taxon>Sar</taxon>
        <taxon>Stramenopiles</taxon>
        <taxon>Oomycota</taxon>
        <taxon>Saprolegniomycetes</taxon>
        <taxon>Saprolegniales</taxon>
        <taxon>Verrucalvaceae</taxon>
        <taxon>Aphanomyces</taxon>
    </lineage>
</organism>
<evidence type="ECO:0000259" key="1">
    <source>
        <dbReference type="Pfam" id="PF12697"/>
    </source>
</evidence>
<dbReference type="InterPro" id="IPR011011">
    <property type="entry name" value="Znf_FYVE_PHD"/>
</dbReference>
<dbReference type="Proteomes" id="UP000285712">
    <property type="component" value="Unassembled WGS sequence"/>
</dbReference>
<reference evidence="4 5" key="1">
    <citation type="submission" date="2018-08" db="EMBL/GenBank/DDBJ databases">
        <title>Aphanomyces genome sequencing and annotation.</title>
        <authorList>
            <person name="Minardi D."/>
            <person name="Oidtmann B."/>
            <person name="Van Der Giezen M."/>
            <person name="Studholme D.J."/>
        </authorList>
    </citation>
    <scope>NUCLEOTIDE SEQUENCE [LARGE SCALE GENOMIC DNA]</scope>
    <source>
        <strain evidence="3 4">Da</strain>
        <strain evidence="2 5">Sv</strain>
    </source>
</reference>
<gene>
    <name evidence="2" type="ORF">DYB35_010172</name>
    <name evidence="3" type="ORF">DYB37_005974</name>
</gene>
<accession>A0A3R7CI52</accession>
<name>A0A3R7CI52_APHAT</name>
<dbReference type="EMBL" id="QUTG01006103">
    <property type="protein sequence ID" value="RHY84537.1"/>
    <property type="molecule type" value="Genomic_DNA"/>
</dbReference>
<dbReference type="InterPro" id="IPR000073">
    <property type="entry name" value="AB_hydrolase_1"/>
</dbReference>
<comment type="caution">
    <text evidence="3">The sequence shown here is derived from an EMBL/GenBank/DDBJ whole genome shotgun (WGS) entry which is preliminary data.</text>
</comment>
<dbReference type="Gene3D" id="3.40.50.1820">
    <property type="entry name" value="alpha/beta hydrolase"/>
    <property type="match status" value="1"/>
</dbReference>
<protein>
    <recommendedName>
        <fullName evidence="1">AB hydrolase-1 domain-containing protein</fullName>
    </recommendedName>
</protein>
<dbReference type="SUPFAM" id="SSF53474">
    <property type="entry name" value="alpha/beta-Hydrolases"/>
    <property type="match status" value="1"/>
</dbReference>
<evidence type="ECO:0000313" key="3">
    <source>
        <dbReference type="EMBL" id="RHZ26830.1"/>
    </source>
</evidence>
<evidence type="ECO:0000313" key="2">
    <source>
        <dbReference type="EMBL" id="RHY84537.1"/>
    </source>
</evidence>
<dbReference type="EMBL" id="QUTH01002283">
    <property type="protein sequence ID" value="RHZ26830.1"/>
    <property type="molecule type" value="Genomic_DNA"/>
</dbReference>
<proteinExistence type="predicted"/>
<dbReference type="VEuPathDB" id="FungiDB:H257_18785"/>
<dbReference type="AlphaFoldDB" id="A0A3R7CI52"/>
<evidence type="ECO:0000313" key="4">
    <source>
        <dbReference type="Proteomes" id="UP000285430"/>
    </source>
</evidence>
<dbReference type="SUPFAM" id="SSF57903">
    <property type="entry name" value="FYVE/PHD zinc finger"/>
    <property type="match status" value="1"/>
</dbReference>
<evidence type="ECO:0000313" key="5">
    <source>
        <dbReference type="Proteomes" id="UP000285712"/>
    </source>
</evidence>
<dbReference type="Proteomes" id="UP000285430">
    <property type="component" value="Unassembled WGS sequence"/>
</dbReference>
<dbReference type="PANTHER" id="PTHR43798">
    <property type="entry name" value="MONOACYLGLYCEROL LIPASE"/>
    <property type="match status" value="1"/>
</dbReference>
<feature type="domain" description="AB hydrolase-1" evidence="1">
    <location>
        <begin position="84"/>
        <end position="309"/>
    </location>
</feature>